<dbReference type="Pfam" id="PF04294">
    <property type="entry name" value="VanW"/>
    <property type="match status" value="1"/>
</dbReference>
<keyword evidence="2" id="KW-0472">Membrane</keyword>
<feature type="domain" description="YoaR-like putative peptidoglycan binding" evidence="3">
    <location>
        <begin position="316"/>
        <end position="418"/>
    </location>
</feature>
<evidence type="ECO:0000313" key="5">
    <source>
        <dbReference type="Proteomes" id="UP000463388"/>
    </source>
</evidence>
<dbReference type="EMBL" id="WSRR01000001">
    <property type="protein sequence ID" value="MVX59956.1"/>
    <property type="molecule type" value="Genomic_DNA"/>
</dbReference>
<keyword evidence="2" id="KW-0812">Transmembrane</keyword>
<feature type="compositionally biased region" description="Basic and acidic residues" evidence="1">
    <location>
        <begin position="110"/>
        <end position="119"/>
    </location>
</feature>
<dbReference type="PANTHER" id="PTHR35788">
    <property type="entry name" value="EXPORTED PROTEIN-RELATED"/>
    <property type="match status" value="1"/>
</dbReference>
<keyword evidence="2" id="KW-1133">Transmembrane helix</keyword>
<comment type="caution">
    <text evidence="4">The sequence shown here is derived from an EMBL/GenBank/DDBJ whole genome shotgun (WGS) entry which is preliminary data.</text>
</comment>
<feature type="compositionally biased region" description="Basic and acidic residues" evidence="1">
    <location>
        <begin position="157"/>
        <end position="176"/>
    </location>
</feature>
<accession>A0A6N8JM43</accession>
<dbReference type="PANTHER" id="PTHR35788:SF1">
    <property type="entry name" value="EXPORTED PROTEIN"/>
    <property type="match status" value="1"/>
</dbReference>
<protein>
    <submittedName>
        <fullName evidence="4">Vanomycin resistance protein VanB</fullName>
    </submittedName>
</protein>
<keyword evidence="5" id="KW-1185">Reference proteome</keyword>
<sequence>MVQRRGSAAGSPHRPGRSQTERGASARDASSATPRTGRPRSERGAGKGGGASGRPSRTVHTRPGRKAEDGSHPRSHTTSSESRGGRAAGTTGAQRAARTRIDAPSPRAIAPRDRVREGSASRTAPRTRPAEAPATRPGASRERGTEPARRAPARRGSAREASARDRIQRRGTEHPHARTARRAKKAPASNGGPRAMIPATQLRRRKSKLPLIAAAFLLAGLLVGGAFGIDHLLNGERIYRGVSVGTVDLSGMTRQEAAVALDEAYGDHVSSGAGIIFASDEAAQTVDVNTALTEEAAQAEQLSVEEARADKKLWVAEAGTLGARIPVTDLVEEAFAIGRDGGLSQRIEAATQSVTLPVRLVFDEEALEALATEIDETIGEPRVDYNVAIEEGVTSLVEGHDGTIVDRDELRGKLAEGFLGATPDNFSFVAHASWAPSRIDAEAAEACRAFIQSVLDRGITFTFESNQWDLGAAEMGRWITTDVIERDGVARLAPTFDEKTACADLLALIRDAGFVSAVTVSFANEGGELWVYAQDGSRYPLTADAVSAADTGIFAAFRDSGAAEVAQERPSITIGWGAAPAKTTFDEALEKGLISKISSYTTEYNDGAGTANRRHNIHLAADLLTDSIARANGGIWSFSEVLGGEANEAMGFKGAGVISGGEYTDAIGGGICQVATTVFNAVYEGGYPVTERRNHSLYISSYPTGRDAAIAYPYLDLKWQNDTTSDVLLRTRYTDGSLTVTLYGIDPGYVVTTETGDWRPGEAYQTKTKVDENEAPGTRYVKTKGADGRSVTVHRIVRDRVGTILHEEDFESNYNPINEVIVEGPNAPAPDEGDTDKDTDKDKEGDGKEDARVSTGD</sequence>
<dbReference type="InterPro" id="IPR052913">
    <property type="entry name" value="Glycopeptide_resist_protein"/>
</dbReference>
<name>A0A6N8JM43_9ACTN</name>
<feature type="compositionally biased region" description="Low complexity" evidence="1">
    <location>
        <begin position="122"/>
        <end position="137"/>
    </location>
</feature>
<evidence type="ECO:0000313" key="4">
    <source>
        <dbReference type="EMBL" id="MVX59956.1"/>
    </source>
</evidence>
<proteinExistence type="predicted"/>
<organism evidence="4 5">
    <name type="scientific">Adlercreutzia mucosicola</name>
    <dbReference type="NCBI Taxonomy" id="580026"/>
    <lineage>
        <taxon>Bacteria</taxon>
        <taxon>Bacillati</taxon>
        <taxon>Actinomycetota</taxon>
        <taxon>Coriobacteriia</taxon>
        <taxon>Eggerthellales</taxon>
        <taxon>Eggerthellaceae</taxon>
        <taxon>Adlercreutzia</taxon>
    </lineage>
</organism>
<evidence type="ECO:0000259" key="3">
    <source>
        <dbReference type="Pfam" id="PF12229"/>
    </source>
</evidence>
<dbReference type="InterPro" id="IPR022029">
    <property type="entry name" value="YoaR-like_PG-bd"/>
</dbReference>
<dbReference type="Proteomes" id="UP000463388">
    <property type="component" value="Unassembled WGS sequence"/>
</dbReference>
<dbReference type="InterPro" id="IPR007391">
    <property type="entry name" value="Vancomycin_resist_VanW"/>
</dbReference>
<gene>
    <name evidence="4" type="ORF">GKZ27_00485</name>
</gene>
<dbReference type="AlphaFoldDB" id="A0A6N8JM43"/>
<dbReference type="Pfam" id="PF12229">
    <property type="entry name" value="PG_binding_4"/>
    <property type="match status" value="1"/>
</dbReference>
<feature type="compositionally biased region" description="Basic and acidic residues" evidence="1">
    <location>
        <begin position="836"/>
        <end position="857"/>
    </location>
</feature>
<evidence type="ECO:0000256" key="1">
    <source>
        <dbReference type="SAM" id="MobiDB-lite"/>
    </source>
</evidence>
<feature type="transmembrane region" description="Helical" evidence="2">
    <location>
        <begin position="209"/>
        <end position="229"/>
    </location>
</feature>
<feature type="compositionally biased region" description="Basic and acidic residues" evidence="1">
    <location>
        <begin position="139"/>
        <end position="149"/>
    </location>
</feature>
<feature type="region of interest" description="Disordered" evidence="1">
    <location>
        <begin position="815"/>
        <end position="857"/>
    </location>
</feature>
<feature type="compositionally biased region" description="Polar residues" evidence="1">
    <location>
        <begin position="17"/>
        <end position="34"/>
    </location>
</feature>
<feature type="region of interest" description="Disordered" evidence="1">
    <location>
        <begin position="1"/>
        <end position="195"/>
    </location>
</feature>
<evidence type="ECO:0000256" key="2">
    <source>
        <dbReference type="SAM" id="Phobius"/>
    </source>
</evidence>
<reference evidence="4 5" key="1">
    <citation type="submission" date="2019-12" db="EMBL/GenBank/DDBJ databases">
        <title>Microbes associate with the intestines of laboratory mice.</title>
        <authorList>
            <person name="Navarre W."/>
            <person name="Wong E."/>
        </authorList>
    </citation>
    <scope>NUCLEOTIDE SEQUENCE [LARGE SCALE GENOMIC DNA]</scope>
    <source>
        <strain evidence="4 5">NM66_B29</strain>
    </source>
</reference>